<keyword evidence="9 12" id="KW-1015">Disulfide bond</keyword>
<dbReference type="RefSeq" id="XP_066919803.1">
    <property type="nucleotide sequence ID" value="XM_067063702.1"/>
</dbReference>
<dbReference type="CDD" id="cd00055">
    <property type="entry name" value="EGF_Lam"/>
    <property type="match status" value="8"/>
</dbReference>
<dbReference type="PROSITE" id="PS01248">
    <property type="entry name" value="EGF_LAM_1"/>
    <property type="match status" value="1"/>
</dbReference>
<comment type="caution">
    <text evidence="12">Lacks conserved residue(s) required for the propagation of feature annotation.</text>
</comment>
<name>A0A7M5TSN3_9CNID</name>
<evidence type="ECO:0000313" key="18">
    <source>
        <dbReference type="EnsemblMetazoa" id="CLYHEMP001251.1"/>
    </source>
</evidence>
<dbReference type="FunFam" id="2.10.25.10:FF:000224">
    <property type="entry name" value="Usherin"/>
    <property type="match status" value="1"/>
</dbReference>
<dbReference type="GO" id="GO:0009888">
    <property type="term" value="P:tissue development"/>
    <property type="evidence" value="ECO:0007669"/>
    <property type="project" value="TreeGrafter"/>
</dbReference>
<dbReference type="PROSITE" id="PS50027">
    <property type="entry name" value="EGF_LAM_2"/>
    <property type="match status" value="4"/>
</dbReference>
<dbReference type="GO" id="GO:0007409">
    <property type="term" value="P:axonogenesis"/>
    <property type="evidence" value="ECO:0007669"/>
    <property type="project" value="TreeGrafter"/>
</dbReference>
<dbReference type="EnsemblMetazoa" id="CLYHEMT001251.1">
    <property type="protein sequence ID" value="CLYHEMP001251.1"/>
    <property type="gene ID" value="CLYHEMG001251"/>
</dbReference>
<dbReference type="InterPro" id="IPR008211">
    <property type="entry name" value="Laminin_N"/>
</dbReference>
<keyword evidence="7" id="KW-0130">Cell adhesion</keyword>
<dbReference type="Gene3D" id="2.60.120.260">
    <property type="entry name" value="Galactose-binding domain-like"/>
    <property type="match status" value="1"/>
</dbReference>
<evidence type="ECO:0000259" key="16">
    <source>
        <dbReference type="PROSITE" id="PS51116"/>
    </source>
</evidence>
<dbReference type="Gene3D" id="2.170.300.10">
    <property type="entry name" value="Tie2 ligand-binding domain superfamily"/>
    <property type="match status" value="1"/>
</dbReference>
<evidence type="ECO:0000256" key="10">
    <source>
        <dbReference type="ARBA" id="ARBA00023180"/>
    </source>
</evidence>
<organism evidence="18 19">
    <name type="scientific">Clytia hemisphaerica</name>
    <dbReference type="NCBI Taxonomy" id="252671"/>
    <lineage>
        <taxon>Eukaryota</taxon>
        <taxon>Metazoa</taxon>
        <taxon>Cnidaria</taxon>
        <taxon>Hydrozoa</taxon>
        <taxon>Hydroidolina</taxon>
        <taxon>Leptothecata</taxon>
        <taxon>Obeliida</taxon>
        <taxon>Clytiidae</taxon>
        <taxon>Clytia</taxon>
    </lineage>
</organism>
<feature type="disulfide bond" evidence="12">
    <location>
        <begin position="809"/>
        <end position="818"/>
    </location>
</feature>
<sequence>MDMLNVLLKLHHDLLRMLNSEHHLIIFGLIAYFLRYTCANNCYDFSNKPRTCITSPINAAQNREIVASNTCGTPTAEGFCYIGPQKNCEICNAAVPQLAHPAELMVDRFMLNNGVTWWQSMTWWTSNQLDLSKLFVPLKVNITLDLKKMYLISGGIYVTFKTERPKQMIIEKSRDFGKTWQVYQYFAKNCRSMYNLQPDPSINGNSPFKDTCSELYSGEFPRSGGVVHFDPRLRYQPQDYYHADVHRYLEATNIRLRLEYPGTDGREYINEETTLNQYYYAISDLRVDARCDCNGHGEFCDIGSDGQEKCDCHHFTQGVDCGECKPLYRNRLWMAGNATNANPCQKCECFGHATACTYSAFLNQGMCSNCQDNTRGIRCDQCVERFYRNISVTLNDPKVCIPCDCYAPGIMDDGKCLQSATMNQVLGQCTCKPGIYGRRCDECIPGKWGFANPPIGTCFDCSCNIFGTINRNQICDQNSGQCTCKVSTTGRVCDSCKDGYYKFPTSLSNECELCPCNEGGAHPSCNKLTGICQCRIGVMGAQCDLIKPGYFFPNFTYLKFEPEFSNANGSFSWYYLVRNYAKYFTGFGYAKLEAGQEISFDIMVAVETKYFMLLRYSLYQLEWFSQILPQGREISDWSGGTDKDFYLKSSDQPMQWLFSVTIYDSGGQLAHAHTFTVQDLTIGNAQFMLSKTSFELKANVKYTLRIVYEDSSKSYGQPWPLLLDSVSFMLDYTVSQYFQGLTISKKLEVFNCFSGSKDLSTTYNLPNACEVPTFTIDLQIYKKALTCNCFTAGSHLWNTCDQYGGQCQCREGYGDRACDQCLPGYYGDPGVGCLKCACSTVGSLSLACNRQSGQCTCKENAHGLKCDECLLGYYYLSETNPKGCLECFGYGHLSSCSSAVGFVRSYISTIFMGGASFSGWLLMSQNGQNDLTSTLLRTSVGMEHTVEMNVQSYFMAPIRYLGDQLYTYGQMLVVDMSLYPIQLELAKDVHWHVRLVGNGQTALFKFVQTLVRGHTVYTVRLHQDYMVNSTKLTEFQFKAMLGQLTALHIGTLYFNAPYTMTIHEISLHTATYQPTNMNMTLRVNYVERANCLKGYAGFSCEKCADGYTRVIPGGGPLVNCVPCSCNNRSTQCDPTSGVCRNCRPGTTGSYCEKCLANVQAPGCDRCTDGYYGMYTMVSGCKQCDCHLPGTAGGNNNICHSFSGQCVCNQTLNVGGRQCSSCKENAYNVSLTEDLRCQECPTCYGLIEDYILEKRAHILHTHMELVKIMSLLSGTQITPFYQEITALRSQISNMTSKAVSLKTKVDGLDMLWGTLGQKITLFMQTLDKTLLLKMDTMTDCGNQIIVIHNQTMFRYYEIHQLLINDFLLLKNTVHARMQQQHEALEMLRRLGTEMKGYLDTATSAASSAMTRKYDFMQKIRLSYEAAQTAVQSATRIRSEAFNLTSRLTPVNARAIEVKVYAQGCVGSIDAWLKNATSTLVYAQGVLRMIEITLPDNSQMIDGLENNLSKLTTTYSTTASNFITLSRDVTTLAHKITTMRQMSLHSTQISFIQRTLSRYNDNILVHRDKAIRSIAEGQAVRTEAVLMLNIVENFESVATEARKSAKDMLSKIDLVKTSVDQTHGVTEQISKQIVGPITSANTALQLTQQSRQILMEERQIINLLYEEAIQLKTKSDSATDLIRDEQIRRYITNYLTPLVTQCAAYGSNTRQALNTGHSALQTAVNAREMAVKTSSKVLILAANIDKLQMISNPALDTLNQSIIRVRSLYASTNLKTSLERLRRALIQQKADVNKFKEKNKLLKNRIQDFNLLYESLASLSC</sequence>
<dbReference type="InterPro" id="IPR000034">
    <property type="entry name" value="Laminin_IV"/>
</dbReference>
<feature type="domain" description="Laminin EGF-like" evidence="14">
    <location>
        <begin position="461"/>
        <end position="513"/>
    </location>
</feature>
<dbReference type="GeneID" id="136807128"/>
<dbReference type="SMART" id="SM00281">
    <property type="entry name" value="LamB"/>
    <property type="match status" value="1"/>
</dbReference>
<dbReference type="Pfam" id="PF00052">
    <property type="entry name" value="Laminin_B"/>
    <property type="match status" value="1"/>
</dbReference>
<evidence type="ECO:0000256" key="12">
    <source>
        <dbReference type="PROSITE-ProRule" id="PRU00460"/>
    </source>
</evidence>
<feature type="coiled-coil region" evidence="13">
    <location>
        <begin position="1776"/>
        <end position="1810"/>
    </location>
</feature>
<feature type="disulfide bond" evidence="12">
    <location>
        <begin position="484"/>
        <end position="493"/>
    </location>
</feature>
<keyword evidence="4" id="KW-0732">Signal</keyword>
<dbReference type="InterPro" id="IPR000742">
    <property type="entry name" value="EGF"/>
</dbReference>
<dbReference type="PANTHER" id="PTHR10574:SF440">
    <property type="entry name" value="LAMININ EGF-LIKE DOMAIN-CONTAINING PROTEIN"/>
    <property type="match status" value="1"/>
</dbReference>
<dbReference type="InterPro" id="IPR050440">
    <property type="entry name" value="Laminin/Netrin_ECM"/>
</dbReference>
<proteinExistence type="predicted"/>
<evidence type="ECO:0000256" key="9">
    <source>
        <dbReference type="ARBA" id="ARBA00023157"/>
    </source>
</evidence>
<dbReference type="Pfam" id="PF24973">
    <property type="entry name" value="EGF_LMN_ATRN"/>
    <property type="match status" value="1"/>
</dbReference>
<dbReference type="Proteomes" id="UP000594262">
    <property type="component" value="Unplaced"/>
</dbReference>
<evidence type="ECO:0000259" key="15">
    <source>
        <dbReference type="PROSITE" id="PS51115"/>
    </source>
</evidence>
<evidence type="ECO:0000256" key="4">
    <source>
        <dbReference type="ARBA" id="ARBA00022729"/>
    </source>
</evidence>
<evidence type="ECO:0000256" key="3">
    <source>
        <dbReference type="ARBA" id="ARBA00022530"/>
    </source>
</evidence>
<evidence type="ECO:0000256" key="1">
    <source>
        <dbReference type="ARBA" id="ARBA00004302"/>
    </source>
</evidence>
<feature type="disulfide bond" evidence="12">
    <location>
        <begin position="857"/>
        <end position="866"/>
    </location>
</feature>
<dbReference type="PROSITE" id="PS51117">
    <property type="entry name" value="LAMININ_NTER"/>
    <property type="match status" value="1"/>
</dbReference>
<dbReference type="Pfam" id="PF00055">
    <property type="entry name" value="Laminin_N"/>
    <property type="match status" value="1"/>
</dbReference>
<feature type="disulfide bond" evidence="12">
    <location>
        <begin position="836"/>
        <end position="848"/>
    </location>
</feature>
<feature type="domain" description="Laminin IV type B" evidence="16">
    <location>
        <begin position="552"/>
        <end position="781"/>
    </location>
</feature>
<keyword evidence="6" id="KW-0084">Basement membrane</keyword>
<dbReference type="Gene3D" id="2.10.25.10">
    <property type="entry name" value="Laminin"/>
    <property type="match status" value="7"/>
</dbReference>
<feature type="domain" description="Laminin IV type A" evidence="15">
    <location>
        <begin position="915"/>
        <end position="1088"/>
    </location>
</feature>
<dbReference type="GO" id="GO:0007155">
    <property type="term" value="P:cell adhesion"/>
    <property type="evidence" value="ECO:0007669"/>
    <property type="project" value="UniProtKB-KW"/>
</dbReference>
<reference evidence="18" key="1">
    <citation type="submission" date="2021-01" db="UniProtKB">
        <authorList>
            <consortium name="EnsemblMetazoa"/>
        </authorList>
    </citation>
    <scope>IDENTIFICATION</scope>
</reference>
<dbReference type="PRINTS" id="PR00011">
    <property type="entry name" value="EGFLAMININ"/>
</dbReference>
<feature type="disulfide bond" evidence="12">
    <location>
        <begin position="1166"/>
        <end position="1180"/>
    </location>
</feature>
<dbReference type="PANTHER" id="PTHR10574">
    <property type="entry name" value="NETRIN/LAMININ-RELATED"/>
    <property type="match status" value="1"/>
</dbReference>
<dbReference type="PROSITE" id="PS51116">
    <property type="entry name" value="LAMININ_IVB"/>
    <property type="match status" value="1"/>
</dbReference>
<dbReference type="GO" id="GO:0005604">
    <property type="term" value="C:basement membrane"/>
    <property type="evidence" value="ECO:0007669"/>
    <property type="project" value="UniProtKB-SubCell"/>
</dbReference>
<evidence type="ECO:0000313" key="19">
    <source>
        <dbReference type="Proteomes" id="UP000594262"/>
    </source>
</evidence>
<feature type="domain" description="Laminin N-terminal" evidence="17">
    <location>
        <begin position="48"/>
        <end position="290"/>
    </location>
</feature>
<evidence type="ECO:0000259" key="17">
    <source>
        <dbReference type="PROSITE" id="PS51117"/>
    </source>
</evidence>
<feature type="domain" description="Laminin EGF-like" evidence="14">
    <location>
        <begin position="836"/>
        <end position="886"/>
    </location>
</feature>
<keyword evidence="8 13" id="KW-0175">Coiled coil</keyword>
<evidence type="ECO:0000256" key="2">
    <source>
        <dbReference type="ARBA" id="ARBA00022525"/>
    </source>
</evidence>
<keyword evidence="5" id="KW-0677">Repeat</keyword>
<feature type="domain" description="Laminin EGF-like" evidence="14">
    <location>
        <begin position="1123"/>
        <end position="1182"/>
    </location>
</feature>
<dbReference type="PROSITE" id="PS51115">
    <property type="entry name" value="LAMININ_IVA"/>
    <property type="match status" value="1"/>
</dbReference>
<evidence type="ECO:0000256" key="11">
    <source>
        <dbReference type="ARBA" id="ARBA00023292"/>
    </source>
</evidence>
<protein>
    <submittedName>
        <fullName evidence="18">Uncharacterized protein</fullName>
    </submittedName>
</protein>
<dbReference type="SUPFAM" id="SSF57196">
    <property type="entry name" value="EGF/Laminin"/>
    <property type="match status" value="6"/>
</dbReference>
<dbReference type="FunFam" id="2.10.25.10:FF:000180">
    <property type="entry name" value="Netrin G2"/>
    <property type="match status" value="1"/>
</dbReference>
<evidence type="ECO:0000256" key="7">
    <source>
        <dbReference type="ARBA" id="ARBA00022889"/>
    </source>
</evidence>
<keyword evidence="19" id="KW-1185">Reference proteome</keyword>
<dbReference type="InterPro" id="IPR002049">
    <property type="entry name" value="LE_dom"/>
</dbReference>
<evidence type="ECO:0000259" key="14">
    <source>
        <dbReference type="PROSITE" id="PS50027"/>
    </source>
</evidence>
<evidence type="ECO:0000256" key="8">
    <source>
        <dbReference type="ARBA" id="ARBA00023054"/>
    </source>
</evidence>
<feature type="domain" description="Laminin EGF-like" evidence="14">
    <location>
        <begin position="787"/>
        <end position="835"/>
    </location>
</feature>
<evidence type="ECO:0000256" key="5">
    <source>
        <dbReference type="ARBA" id="ARBA00022737"/>
    </source>
</evidence>
<keyword evidence="10" id="KW-0325">Glycoprotein</keyword>
<accession>A0A7M5TSN3</accession>
<evidence type="ECO:0000256" key="6">
    <source>
        <dbReference type="ARBA" id="ARBA00022869"/>
    </source>
</evidence>
<dbReference type="Pfam" id="PF00053">
    <property type="entry name" value="EGF_laminin"/>
    <property type="match status" value="8"/>
</dbReference>
<dbReference type="OrthoDB" id="5985440at2759"/>
<dbReference type="InterPro" id="IPR013015">
    <property type="entry name" value="Laminin_IV_B"/>
</dbReference>
<comment type="subcellular location">
    <subcellularLocation>
        <location evidence="1">Secreted</location>
        <location evidence="1">Extracellular space</location>
        <location evidence="1">Extracellular matrix</location>
        <location evidence="1">Basement membrane</location>
    </subcellularLocation>
</comment>
<evidence type="ECO:0000256" key="13">
    <source>
        <dbReference type="SAM" id="Coils"/>
    </source>
</evidence>
<dbReference type="GO" id="GO:0009887">
    <property type="term" value="P:animal organ morphogenesis"/>
    <property type="evidence" value="ECO:0007669"/>
    <property type="project" value="TreeGrafter"/>
</dbReference>
<feature type="disulfide bond" evidence="12">
    <location>
        <begin position="838"/>
        <end position="855"/>
    </location>
</feature>
<dbReference type="InterPro" id="IPR056863">
    <property type="entry name" value="LMN_ATRN_NET-like_EGF"/>
</dbReference>
<dbReference type="SMART" id="SM00180">
    <property type="entry name" value="EGF_Lam"/>
    <property type="match status" value="9"/>
</dbReference>
<keyword evidence="11 12" id="KW-0424">Laminin EGF-like domain</keyword>
<keyword evidence="2" id="KW-0964">Secreted</keyword>
<dbReference type="SMART" id="SM00136">
    <property type="entry name" value="LamNT"/>
    <property type="match status" value="1"/>
</dbReference>
<keyword evidence="3" id="KW-0272">Extracellular matrix</keyword>
<dbReference type="SMART" id="SM00181">
    <property type="entry name" value="EGF"/>
    <property type="match status" value="6"/>
</dbReference>